<protein>
    <recommendedName>
        <fullName evidence="3">ABM domain-containing protein</fullName>
    </recommendedName>
</protein>
<reference evidence="2" key="1">
    <citation type="journal article" date="2019" name="Int. J. Syst. Evol. Microbiol.">
        <title>The Global Catalogue of Microorganisms (GCM) 10K type strain sequencing project: providing services to taxonomists for standard genome sequencing and annotation.</title>
        <authorList>
            <consortium name="The Broad Institute Genomics Platform"/>
            <consortium name="The Broad Institute Genome Sequencing Center for Infectious Disease"/>
            <person name="Wu L."/>
            <person name="Ma J."/>
        </authorList>
    </citation>
    <scope>NUCLEOTIDE SEQUENCE [LARGE SCALE GENOMIC DNA]</scope>
    <source>
        <strain evidence="2">JCM 10696</strain>
    </source>
</reference>
<dbReference type="EMBL" id="BAAAHH010000006">
    <property type="protein sequence ID" value="GAA0946718.1"/>
    <property type="molecule type" value="Genomic_DNA"/>
</dbReference>
<evidence type="ECO:0000313" key="2">
    <source>
        <dbReference type="Proteomes" id="UP001500665"/>
    </source>
</evidence>
<sequence>MFTQIIQGHVTDTAAVRESFERWQRDLAPEAVGWLMGTAGFTADDTLLAFACFESVEAARRNSERPEQHRWWMETAKYFSGEVLFHDCEQVEVFPRGRTDFLRDAGFVQVMQGRLRDFDKVCELMHGMEDGMRAWRPDLLGAVLAMHPAEDAYTQFTYFTSEREARENEAKEPTGRLKEVMEELMECEVGEPAYFDLREHWVEEP</sequence>
<gene>
    <name evidence="1" type="ORF">GCM10009550_21600</name>
</gene>
<accession>A0ABP4BAR0</accession>
<organism evidence="1 2">
    <name type="scientific">Actinocorallia libanotica</name>
    <dbReference type="NCBI Taxonomy" id="46162"/>
    <lineage>
        <taxon>Bacteria</taxon>
        <taxon>Bacillati</taxon>
        <taxon>Actinomycetota</taxon>
        <taxon>Actinomycetes</taxon>
        <taxon>Streptosporangiales</taxon>
        <taxon>Thermomonosporaceae</taxon>
        <taxon>Actinocorallia</taxon>
    </lineage>
</organism>
<evidence type="ECO:0000313" key="1">
    <source>
        <dbReference type="EMBL" id="GAA0946718.1"/>
    </source>
</evidence>
<proteinExistence type="predicted"/>
<keyword evidence="2" id="KW-1185">Reference proteome</keyword>
<comment type="caution">
    <text evidence="1">The sequence shown here is derived from an EMBL/GenBank/DDBJ whole genome shotgun (WGS) entry which is preliminary data.</text>
</comment>
<dbReference type="RefSeq" id="WP_344239432.1">
    <property type="nucleotide sequence ID" value="NZ_BAAAHH010000006.1"/>
</dbReference>
<evidence type="ECO:0008006" key="3">
    <source>
        <dbReference type="Google" id="ProtNLM"/>
    </source>
</evidence>
<name>A0ABP4BAR0_9ACTN</name>
<dbReference type="Proteomes" id="UP001500665">
    <property type="component" value="Unassembled WGS sequence"/>
</dbReference>